<keyword evidence="2" id="KW-0288">FMN</keyword>
<dbReference type="GO" id="GO:0018580">
    <property type="term" value="F:nitronate monooxygenase activity"/>
    <property type="evidence" value="ECO:0007669"/>
    <property type="project" value="InterPro"/>
</dbReference>
<evidence type="ECO:0000256" key="2">
    <source>
        <dbReference type="ARBA" id="ARBA00022643"/>
    </source>
</evidence>
<dbReference type="PANTHER" id="PTHR32332:SF31">
    <property type="entry name" value="2-NITROPROPANE DIOXYGENASE FAMILY, PUTATIVE (AFU_ORTHOLOGUE AFUA_2G09850)-RELATED"/>
    <property type="match status" value="1"/>
</dbReference>
<dbReference type="OrthoDB" id="9778912at2"/>
<evidence type="ECO:0000313" key="4">
    <source>
        <dbReference type="EMBL" id="RMI27659.1"/>
    </source>
</evidence>
<dbReference type="Pfam" id="PF03060">
    <property type="entry name" value="NMO"/>
    <property type="match status" value="2"/>
</dbReference>
<dbReference type="EMBL" id="RFFH01000037">
    <property type="protein sequence ID" value="RMI27659.1"/>
    <property type="molecule type" value="Genomic_DNA"/>
</dbReference>
<comment type="caution">
    <text evidence="4">The sequence shown here is derived from an EMBL/GenBank/DDBJ whole genome shotgun (WGS) entry which is preliminary data.</text>
</comment>
<evidence type="ECO:0000256" key="1">
    <source>
        <dbReference type="ARBA" id="ARBA00022630"/>
    </source>
</evidence>
<dbReference type="Gene3D" id="3.20.20.70">
    <property type="entry name" value="Aldolase class I"/>
    <property type="match status" value="1"/>
</dbReference>
<dbReference type="SUPFAM" id="SSF51412">
    <property type="entry name" value="Inosine monophosphate dehydrogenase (IMPDH)"/>
    <property type="match status" value="1"/>
</dbReference>
<keyword evidence="3" id="KW-0560">Oxidoreductase</keyword>
<proteinExistence type="predicted"/>
<dbReference type="InterPro" id="IPR013785">
    <property type="entry name" value="Aldolase_TIM"/>
</dbReference>
<keyword evidence="1" id="KW-0285">Flavoprotein</keyword>
<dbReference type="AlphaFoldDB" id="A0A3M2KQB3"/>
<dbReference type="RefSeq" id="WP_122192154.1">
    <property type="nucleotide sequence ID" value="NZ_RFFH01000037.1"/>
</dbReference>
<evidence type="ECO:0000313" key="5">
    <source>
        <dbReference type="Proteomes" id="UP000279275"/>
    </source>
</evidence>
<sequence length="319" mass="32753">MGLTTGFTDAFAVRHPIALAPMGGVAGGALTAAVSEGGGFGILGAGAGDPEWLEREVAILRAATASRWGIGLLTWAIDGDVVSRVLEYRPAALMLSFGDPAPFAERVRAADTRLIVQVTTADETRRALDVGADLIVAQGSDAGGHFGRDAVGTMSFVPTVVDLAGATPVLAAGGIGDGRGLAAALALGAAGALVGTRFQTSPESLVTPEERAALLAAHAPDAEANRTFDIARGSAWPARFPARTLGSAFLDEWRGRDDELLADADARAAFQAAAARQDPAVAIIWAGQVLDRVTDATPAAELVATIVREAEIALERARR</sequence>
<reference evidence="4 5" key="1">
    <citation type="submission" date="2018-10" db="EMBL/GenBank/DDBJ databases">
        <title>Isolation from cow dung.</title>
        <authorList>
            <person name="Ling L."/>
        </authorList>
    </citation>
    <scope>NUCLEOTIDE SEQUENCE [LARGE SCALE GENOMIC DNA]</scope>
    <source>
        <strain evidence="4 5">NEAU-LL90</strain>
    </source>
</reference>
<keyword evidence="5" id="KW-1185">Reference proteome</keyword>
<protein>
    <submittedName>
        <fullName evidence="4">Nitronate monooxygenase</fullName>
    </submittedName>
</protein>
<dbReference type="CDD" id="cd04730">
    <property type="entry name" value="NPD_like"/>
    <property type="match status" value="1"/>
</dbReference>
<organism evidence="4 5">
    <name type="scientific">Nocardia stercoris</name>
    <dbReference type="NCBI Taxonomy" id="2483361"/>
    <lineage>
        <taxon>Bacteria</taxon>
        <taxon>Bacillati</taxon>
        <taxon>Actinomycetota</taxon>
        <taxon>Actinomycetes</taxon>
        <taxon>Mycobacteriales</taxon>
        <taxon>Nocardiaceae</taxon>
        <taxon>Nocardia</taxon>
    </lineage>
</organism>
<evidence type="ECO:0000256" key="3">
    <source>
        <dbReference type="ARBA" id="ARBA00023002"/>
    </source>
</evidence>
<name>A0A3M2KQB3_9NOCA</name>
<dbReference type="Proteomes" id="UP000279275">
    <property type="component" value="Unassembled WGS sequence"/>
</dbReference>
<keyword evidence="4" id="KW-0503">Monooxygenase</keyword>
<accession>A0A3M2KQB3</accession>
<dbReference type="InterPro" id="IPR004136">
    <property type="entry name" value="NMO"/>
</dbReference>
<gene>
    <name evidence="4" type="ORF">EBN03_33345</name>
</gene>
<dbReference type="PANTHER" id="PTHR32332">
    <property type="entry name" value="2-NITROPROPANE DIOXYGENASE"/>
    <property type="match status" value="1"/>
</dbReference>